<dbReference type="Gene3D" id="1.10.1660.10">
    <property type="match status" value="1"/>
</dbReference>
<dbReference type="PANTHER" id="PTHR30204">
    <property type="entry name" value="REDOX-CYCLING DRUG-SENSING TRANSCRIPTIONAL ACTIVATOR SOXR"/>
    <property type="match status" value="1"/>
</dbReference>
<dbReference type="SUPFAM" id="SSF46955">
    <property type="entry name" value="Putative DNA-binding domain"/>
    <property type="match status" value="1"/>
</dbReference>
<dbReference type="RefSeq" id="WP_184793090.1">
    <property type="nucleotide sequence ID" value="NZ_BONT01000049.1"/>
</dbReference>
<dbReference type="InterPro" id="IPR000551">
    <property type="entry name" value="MerR-type_HTH_dom"/>
</dbReference>
<dbReference type="GO" id="GO:0003700">
    <property type="term" value="F:DNA-binding transcription factor activity"/>
    <property type="evidence" value="ECO:0007669"/>
    <property type="project" value="InterPro"/>
</dbReference>
<feature type="domain" description="HTH merR-type" evidence="2">
    <location>
        <begin position="1"/>
        <end position="70"/>
    </location>
</feature>
<organism evidence="3 4">
    <name type="scientific">Phytomonospora endophytica</name>
    <dbReference type="NCBI Taxonomy" id="714109"/>
    <lineage>
        <taxon>Bacteria</taxon>
        <taxon>Bacillati</taxon>
        <taxon>Actinomycetota</taxon>
        <taxon>Actinomycetes</taxon>
        <taxon>Micromonosporales</taxon>
        <taxon>Micromonosporaceae</taxon>
        <taxon>Phytomonospora</taxon>
    </lineage>
</organism>
<dbReference type="Proteomes" id="UP000548476">
    <property type="component" value="Unassembled WGS sequence"/>
</dbReference>
<dbReference type="InterPro" id="IPR009061">
    <property type="entry name" value="DNA-bd_dom_put_sf"/>
</dbReference>
<protein>
    <submittedName>
        <fullName evidence="3">DNA-binding transcriptional MerR regulator</fullName>
    </submittedName>
</protein>
<evidence type="ECO:0000313" key="3">
    <source>
        <dbReference type="EMBL" id="MBB6040016.1"/>
    </source>
</evidence>
<keyword evidence="1 3" id="KW-0238">DNA-binding</keyword>
<dbReference type="PANTHER" id="PTHR30204:SF98">
    <property type="entry name" value="HTH-TYPE TRANSCRIPTIONAL REGULATOR ADHR"/>
    <property type="match status" value="1"/>
</dbReference>
<proteinExistence type="predicted"/>
<sequence>MRIAELSRESGVPIPTIKYYLREGLIPAGERTSPNQAQYDARHLRRLRLIRALIDVGGVPVAGIRELLDSIDAKGENLHNALGTATHATLAAAEQGPPTPSQARAGIELDALMAERDWDSDSARARQMVINALATFFDLGEDDLAVLLPVYADAAALVAEAEVGLVSSRSDVDSAVEGAVIGTVIGEQVWAGLRRLAQEHYSNKINTTGPDEGRDDRP</sequence>
<evidence type="ECO:0000313" key="4">
    <source>
        <dbReference type="Proteomes" id="UP000548476"/>
    </source>
</evidence>
<evidence type="ECO:0000259" key="2">
    <source>
        <dbReference type="PROSITE" id="PS50937"/>
    </source>
</evidence>
<dbReference type="Pfam" id="PF13411">
    <property type="entry name" value="MerR_1"/>
    <property type="match status" value="1"/>
</dbReference>
<reference evidence="3 4" key="1">
    <citation type="submission" date="2020-08" db="EMBL/GenBank/DDBJ databases">
        <title>Genomic Encyclopedia of Type Strains, Phase IV (KMG-IV): sequencing the most valuable type-strain genomes for metagenomic binning, comparative biology and taxonomic classification.</title>
        <authorList>
            <person name="Goeker M."/>
        </authorList>
    </citation>
    <scope>NUCLEOTIDE SEQUENCE [LARGE SCALE GENOMIC DNA]</scope>
    <source>
        <strain evidence="3 4">YIM 65646</strain>
    </source>
</reference>
<dbReference type="SMART" id="SM00422">
    <property type="entry name" value="HTH_MERR"/>
    <property type="match status" value="1"/>
</dbReference>
<evidence type="ECO:0000256" key="1">
    <source>
        <dbReference type="ARBA" id="ARBA00023125"/>
    </source>
</evidence>
<dbReference type="AlphaFoldDB" id="A0A841FVI2"/>
<dbReference type="PROSITE" id="PS50937">
    <property type="entry name" value="HTH_MERR_2"/>
    <property type="match status" value="1"/>
</dbReference>
<comment type="caution">
    <text evidence="3">The sequence shown here is derived from an EMBL/GenBank/DDBJ whole genome shotgun (WGS) entry which is preliminary data.</text>
</comment>
<keyword evidence="4" id="KW-1185">Reference proteome</keyword>
<name>A0A841FVI2_9ACTN</name>
<gene>
    <name evidence="3" type="ORF">HNR73_007915</name>
</gene>
<dbReference type="InterPro" id="IPR047057">
    <property type="entry name" value="MerR_fam"/>
</dbReference>
<dbReference type="GO" id="GO:0003677">
    <property type="term" value="F:DNA binding"/>
    <property type="evidence" value="ECO:0007669"/>
    <property type="project" value="UniProtKB-KW"/>
</dbReference>
<dbReference type="EMBL" id="JACHGT010000030">
    <property type="protein sequence ID" value="MBB6040016.1"/>
    <property type="molecule type" value="Genomic_DNA"/>
</dbReference>
<accession>A0A841FVI2</accession>
<dbReference type="PRINTS" id="PR00040">
    <property type="entry name" value="HTHMERR"/>
</dbReference>